<accession>A0A139I162</accession>
<evidence type="ECO:0000256" key="1">
    <source>
        <dbReference type="ARBA" id="ARBA00004253"/>
    </source>
</evidence>
<keyword evidence="9" id="KW-0853">WD repeat</keyword>
<protein>
    <recommendedName>
        <fullName evidence="8">Peroxin-7</fullName>
    </recommendedName>
</protein>
<dbReference type="PROSITE" id="PS50294">
    <property type="entry name" value="WD_REPEATS_REGION"/>
    <property type="match status" value="1"/>
</dbReference>
<evidence type="ECO:0000256" key="5">
    <source>
        <dbReference type="ARBA" id="ARBA00022927"/>
    </source>
</evidence>
<dbReference type="SUPFAM" id="SSF50978">
    <property type="entry name" value="WD40 repeat-like"/>
    <property type="match status" value="1"/>
</dbReference>
<keyword evidence="4" id="KW-0963">Cytoplasm</keyword>
<dbReference type="InterPro" id="IPR044536">
    <property type="entry name" value="PEX7"/>
</dbReference>
<sequence>MVILVTSTHIPLSCLCQYSYCAPAAFDPTDAKMLEFRTHGFNPYSVKYSPFFDSRLAVSAGANFGLVGNGRLYVLNLGANGIACEKYFETQDCLFDLTWSEQHENQLLTAGGDGAIKLFDIGVGEFPVAGWQEHAREVFSVHWNLIEKQTFLSSSWDGTVKIWTPERKESLMTLPVHSCVYSAQYSPHHPNIVTCVSRDSHLRVYDLRSKPSATNHLQLAIPIHAPPKIPIPGYVNRAPGPTECLTHDWNKYRDSVLASAGVDGVVRTFDLRNPSGPLNFLPGHEYAVRKLSWSPHLSDMLLSASYDMTCRIWTDGSNVDQGRNGSGLGREMGRMDRHTEFAMGVDWCLFGAEGWCSTCAWDERVLVWDVREFMRP</sequence>
<dbReference type="InterPro" id="IPR036322">
    <property type="entry name" value="WD40_repeat_dom_sf"/>
</dbReference>
<name>A0A139I162_9PEZI</name>
<dbReference type="GO" id="GO:0005829">
    <property type="term" value="C:cytosol"/>
    <property type="evidence" value="ECO:0007669"/>
    <property type="project" value="UniProtKB-SubCell"/>
</dbReference>
<evidence type="ECO:0000313" key="11">
    <source>
        <dbReference type="Proteomes" id="UP000073492"/>
    </source>
</evidence>
<evidence type="ECO:0000256" key="2">
    <source>
        <dbReference type="ARBA" id="ARBA00004514"/>
    </source>
</evidence>
<evidence type="ECO:0000256" key="9">
    <source>
        <dbReference type="PROSITE-ProRule" id="PRU00221"/>
    </source>
</evidence>
<evidence type="ECO:0000313" key="10">
    <source>
        <dbReference type="EMBL" id="KXT08379.1"/>
    </source>
</evidence>
<comment type="subcellular location">
    <subcellularLocation>
        <location evidence="2">Cytoplasm</location>
        <location evidence="2">Cytosol</location>
    </subcellularLocation>
    <subcellularLocation>
        <location evidence="1">Peroxisome matrix</location>
    </subcellularLocation>
</comment>
<dbReference type="PANTHER" id="PTHR46027">
    <property type="entry name" value="PEROXISOMAL TARGETING SIGNAL 2 RECEPTOR"/>
    <property type="match status" value="1"/>
</dbReference>
<dbReference type="Pfam" id="PF00400">
    <property type="entry name" value="WD40"/>
    <property type="match status" value="3"/>
</dbReference>
<feature type="repeat" description="WD" evidence="9">
    <location>
        <begin position="131"/>
        <end position="173"/>
    </location>
</feature>
<dbReference type="OrthoDB" id="273771at2759"/>
<keyword evidence="11" id="KW-1185">Reference proteome</keyword>
<dbReference type="InterPro" id="IPR015943">
    <property type="entry name" value="WD40/YVTN_repeat-like_dom_sf"/>
</dbReference>
<keyword evidence="5" id="KW-0653">Protein transport</keyword>
<reference evidence="10 11" key="1">
    <citation type="submission" date="2015-07" db="EMBL/GenBank/DDBJ databases">
        <title>Comparative genomics of the Sigatoka disease complex on banana suggests a link between parallel evolutionary changes in Pseudocercospora fijiensis and Pseudocercospora eumusae and increased virulence on the banana host.</title>
        <authorList>
            <person name="Chang T.-C."/>
            <person name="Salvucci A."/>
            <person name="Crous P.W."/>
            <person name="Stergiopoulos I."/>
        </authorList>
    </citation>
    <scope>NUCLEOTIDE SEQUENCE [LARGE SCALE GENOMIC DNA]</scope>
    <source>
        <strain evidence="10 11">CBS 116634</strain>
    </source>
</reference>
<dbReference type="InterPro" id="IPR001680">
    <property type="entry name" value="WD40_rpt"/>
</dbReference>
<dbReference type="SMART" id="SM00320">
    <property type="entry name" value="WD40"/>
    <property type="match status" value="6"/>
</dbReference>
<dbReference type="PROSITE" id="PS50082">
    <property type="entry name" value="WD_REPEATS_2"/>
    <property type="match status" value="2"/>
</dbReference>
<evidence type="ECO:0000256" key="8">
    <source>
        <dbReference type="ARBA" id="ARBA00032565"/>
    </source>
</evidence>
<dbReference type="STRING" id="113226.A0A139I162"/>
<evidence type="ECO:0000256" key="7">
    <source>
        <dbReference type="ARBA" id="ARBA00024017"/>
    </source>
</evidence>
<dbReference type="AlphaFoldDB" id="A0A139I162"/>
<keyword evidence="6" id="KW-0576">Peroxisome</keyword>
<comment type="caution">
    <text evidence="10">The sequence shown here is derived from an EMBL/GenBank/DDBJ whole genome shotgun (WGS) entry which is preliminary data.</text>
</comment>
<dbReference type="Gene3D" id="2.130.10.10">
    <property type="entry name" value="YVTN repeat-like/Quinoprotein amine dehydrogenase"/>
    <property type="match status" value="1"/>
</dbReference>
<evidence type="ECO:0000256" key="6">
    <source>
        <dbReference type="ARBA" id="ARBA00023140"/>
    </source>
</evidence>
<feature type="repeat" description="WD" evidence="9">
    <location>
        <begin position="281"/>
        <end position="313"/>
    </location>
</feature>
<proteinExistence type="inferred from homology"/>
<evidence type="ECO:0000256" key="4">
    <source>
        <dbReference type="ARBA" id="ARBA00022490"/>
    </source>
</evidence>
<dbReference type="EMBL" id="LFZO01000455">
    <property type="protein sequence ID" value="KXT08379.1"/>
    <property type="molecule type" value="Genomic_DNA"/>
</dbReference>
<dbReference type="Proteomes" id="UP000073492">
    <property type="component" value="Unassembled WGS sequence"/>
</dbReference>
<dbReference type="PANTHER" id="PTHR46027:SF1">
    <property type="entry name" value="PEROXISOMAL TARGETING SIGNAL 2 RECEPTOR"/>
    <property type="match status" value="1"/>
</dbReference>
<dbReference type="GO" id="GO:0005782">
    <property type="term" value="C:peroxisomal matrix"/>
    <property type="evidence" value="ECO:0007669"/>
    <property type="project" value="UniProtKB-SubCell"/>
</dbReference>
<gene>
    <name evidence="10" type="ORF">AC579_2989</name>
</gene>
<dbReference type="GO" id="GO:0016558">
    <property type="term" value="P:protein import into peroxisome matrix"/>
    <property type="evidence" value="ECO:0007669"/>
    <property type="project" value="InterPro"/>
</dbReference>
<comment type="similarity">
    <text evidence="7">Belongs to the WD repeat peroxin-7 family.</text>
</comment>
<evidence type="ECO:0000256" key="3">
    <source>
        <dbReference type="ARBA" id="ARBA00022448"/>
    </source>
</evidence>
<keyword evidence="3" id="KW-0813">Transport</keyword>
<dbReference type="GO" id="GO:0005053">
    <property type="term" value="F:peroxisome matrix targeting signal-2 binding"/>
    <property type="evidence" value="ECO:0007669"/>
    <property type="project" value="InterPro"/>
</dbReference>
<organism evidence="10 11">
    <name type="scientific">Pseudocercospora musae</name>
    <dbReference type="NCBI Taxonomy" id="113226"/>
    <lineage>
        <taxon>Eukaryota</taxon>
        <taxon>Fungi</taxon>
        <taxon>Dikarya</taxon>
        <taxon>Ascomycota</taxon>
        <taxon>Pezizomycotina</taxon>
        <taxon>Dothideomycetes</taxon>
        <taxon>Dothideomycetidae</taxon>
        <taxon>Mycosphaerellales</taxon>
        <taxon>Mycosphaerellaceae</taxon>
        <taxon>Pseudocercospora</taxon>
    </lineage>
</organism>